<comment type="caution">
    <text evidence="14">The sequence shown here is derived from an EMBL/GenBank/DDBJ whole genome shotgun (WGS) entry which is preliminary data.</text>
</comment>
<evidence type="ECO:0000313" key="15">
    <source>
        <dbReference type="Proteomes" id="UP000479293"/>
    </source>
</evidence>
<organism evidence="14 15">
    <name type="scientific">Salmonirosea aquatica</name>
    <dbReference type="NCBI Taxonomy" id="2654236"/>
    <lineage>
        <taxon>Bacteria</taxon>
        <taxon>Pseudomonadati</taxon>
        <taxon>Bacteroidota</taxon>
        <taxon>Cytophagia</taxon>
        <taxon>Cytophagales</taxon>
        <taxon>Spirosomataceae</taxon>
        <taxon>Salmonirosea</taxon>
    </lineage>
</organism>
<keyword evidence="5 14" id="KW-0808">Transferase</keyword>
<dbReference type="SUPFAM" id="SSF55083">
    <property type="entry name" value="6-hydroxymethyl-7,8-dihydropterin pyrophosphokinase, HPPK"/>
    <property type="match status" value="1"/>
</dbReference>
<evidence type="ECO:0000256" key="6">
    <source>
        <dbReference type="ARBA" id="ARBA00022741"/>
    </source>
</evidence>
<feature type="domain" description="7,8-dihydro-6-hydroxymethylpterin-pyrophosphokinase" evidence="13">
    <location>
        <begin position="88"/>
        <end position="99"/>
    </location>
</feature>
<dbReference type="PANTHER" id="PTHR43071">
    <property type="entry name" value="2-AMINO-4-HYDROXY-6-HYDROXYMETHYLDIHYDROPTERIDINE PYROPHOSPHOKINASE"/>
    <property type="match status" value="1"/>
</dbReference>
<dbReference type="InterPro" id="IPR000550">
    <property type="entry name" value="Hppk"/>
</dbReference>
<evidence type="ECO:0000256" key="4">
    <source>
        <dbReference type="ARBA" id="ARBA00016218"/>
    </source>
</evidence>
<gene>
    <name evidence="14" type="primary">folK</name>
    <name evidence="14" type="ORF">GBK04_15360</name>
</gene>
<dbReference type="PANTHER" id="PTHR43071:SF1">
    <property type="entry name" value="2-AMINO-4-HYDROXY-6-HYDROXYMETHYLDIHYDROPTERIDINE PYROPHOSPHOKINASE"/>
    <property type="match status" value="1"/>
</dbReference>
<dbReference type="GO" id="GO:0016301">
    <property type="term" value="F:kinase activity"/>
    <property type="evidence" value="ECO:0007669"/>
    <property type="project" value="UniProtKB-KW"/>
</dbReference>
<dbReference type="RefSeq" id="WP_152761132.1">
    <property type="nucleotide sequence ID" value="NZ_WHLY01000002.1"/>
</dbReference>
<sequence length="164" mass="18575">MLTTIYLLLGSNLGDRARLMQNAVDQIGARIGRLLRASALYETAPWGGIEQPAFLNQVLEVETSLAPEEVLRIILEIEHEAGRVRYERWGARHLDIDILYFGSSVMDTPRLTVPHPRLHERRFTMVPLVEIAPDFRHPVLNKTNAELLDLCKDGEAVVKVILND</sequence>
<dbReference type="GO" id="GO:0046654">
    <property type="term" value="P:tetrahydrofolate biosynthetic process"/>
    <property type="evidence" value="ECO:0007669"/>
    <property type="project" value="UniProtKB-UniPathway"/>
</dbReference>
<dbReference type="GO" id="GO:0046656">
    <property type="term" value="P:folic acid biosynthetic process"/>
    <property type="evidence" value="ECO:0007669"/>
    <property type="project" value="UniProtKB-KW"/>
</dbReference>
<protein>
    <recommendedName>
        <fullName evidence="4">2-amino-4-hydroxy-6-hydroxymethyldihydropteridine pyrophosphokinase</fullName>
        <ecNumber evidence="3">2.7.6.3</ecNumber>
    </recommendedName>
    <alternativeName>
        <fullName evidence="11">6-hydroxymethyl-7,8-dihydropterin pyrophosphokinase</fullName>
    </alternativeName>
    <alternativeName>
        <fullName evidence="12">7,8-dihydro-6-hydroxymethylpterin-pyrophosphokinase</fullName>
    </alternativeName>
</protein>
<dbReference type="EMBL" id="WHLY01000002">
    <property type="protein sequence ID" value="MPR34697.1"/>
    <property type="molecule type" value="Genomic_DNA"/>
</dbReference>
<comment type="similarity">
    <text evidence="2">Belongs to the HPPK family.</text>
</comment>
<comment type="pathway">
    <text evidence="1">Cofactor biosynthesis; tetrahydrofolate biosynthesis; 2-amino-4-hydroxy-6-hydroxymethyl-7,8-dihydropteridine diphosphate from 7,8-dihydroneopterin triphosphate: step 4/4.</text>
</comment>
<evidence type="ECO:0000256" key="1">
    <source>
        <dbReference type="ARBA" id="ARBA00005051"/>
    </source>
</evidence>
<keyword evidence="7 14" id="KW-0418">Kinase</keyword>
<dbReference type="EC" id="2.7.6.3" evidence="3"/>
<evidence type="ECO:0000256" key="7">
    <source>
        <dbReference type="ARBA" id="ARBA00022777"/>
    </source>
</evidence>
<dbReference type="GO" id="GO:0003848">
    <property type="term" value="F:2-amino-4-hydroxy-6-hydroxymethyldihydropteridine diphosphokinase activity"/>
    <property type="evidence" value="ECO:0007669"/>
    <property type="project" value="UniProtKB-EC"/>
</dbReference>
<evidence type="ECO:0000256" key="10">
    <source>
        <dbReference type="ARBA" id="ARBA00029409"/>
    </source>
</evidence>
<evidence type="ECO:0000256" key="2">
    <source>
        <dbReference type="ARBA" id="ARBA00005810"/>
    </source>
</evidence>
<dbReference type="Pfam" id="PF01288">
    <property type="entry name" value="HPPK"/>
    <property type="match status" value="1"/>
</dbReference>
<dbReference type="PROSITE" id="PS00794">
    <property type="entry name" value="HPPK"/>
    <property type="match status" value="1"/>
</dbReference>
<accession>A0A7C9BIQ1</accession>
<evidence type="ECO:0000256" key="12">
    <source>
        <dbReference type="ARBA" id="ARBA00033413"/>
    </source>
</evidence>
<keyword evidence="8" id="KW-0067">ATP-binding</keyword>
<comment type="function">
    <text evidence="10">Catalyzes the transfer of pyrophosphate from adenosine triphosphate (ATP) to 6-hydroxymethyl-7,8-dihydropterin, an enzymatic step in folate biosynthesis pathway.</text>
</comment>
<evidence type="ECO:0000313" key="14">
    <source>
        <dbReference type="EMBL" id="MPR34697.1"/>
    </source>
</evidence>
<dbReference type="Proteomes" id="UP000479293">
    <property type="component" value="Unassembled WGS sequence"/>
</dbReference>
<evidence type="ECO:0000259" key="13">
    <source>
        <dbReference type="PROSITE" id="PS00794"/>
    </source>
</evidence>
<dbReference type="InterPro" id="IPR035907">
    <property type="entry name" value="Hppk_sf"/>
</dbReference>
<keyword evidence="15" id="KW-1185">Reference proteome</keyword>
<name>A0A7C9BIQ1_9BACT</name>
<dbReference type="NCBIfam" id="TIGR01498">
    <property type="entry name" value="folK"/>
    <property type="match status" value="1"/>
</dbReference>
<evidence type="ECO:0000256" key="11">
    <source>
        <dbReference type="ARBA" id="ARBA00029766"/>
    </source>
</evidence>
<keyword evidence="6" id="KW-0547">Nucleotide-binding</keyword>
<evidence type="ECO:0000256" key="8">
    <source>
        <dbReference type="ARBA" id="ARBA00022840"/>
    </source>
</evidence>
<keyword evidence="9" id="KW-0289">Folate biosynthesis</keyword>
<evidence type="ECO:0000256" key="3">
    <source>
        <dbReference type="ARBA" id="ARBA00013253"/>
    </source>
</evidence>
<dbReference type="GO" id="GO:0005524">
    <property type="term" value="F:ATP binding"/>
    <property type="evidence" value="ECO:0007669"/>
    <property type="project" value="UniProtKB-KW"/>
</dbReference>
<dbReference type="CDD" id="cd00483">
    <property type="entry name" value="HPPK"/>
    <property type="match status" value="1"/>
</dbReference>
<dbReference type="UniPathway" id="UPA00077">
    <property type="reaction ID" value="UER00155"/>
</dbReference>
<proteinExistence type="inferred from homology"/>
<evidence type="ECO:0000256" key="5">
    <source>
        <dbReference type="ARBA" id="ARBA00022679"/>
    </source>
</evidence>
<reference evidence="14 15" key="1">
    <citation type="submission" date="2019-10" db="EMBL/GenBank/DDBJ databases">
        <title>Draft Genome Sequence of Cytophagaceae sp. SJW1-29.</title>
        <authorList>
            <person name="Choi A."/>
        </authorList>
    </citation>
    <scope>NUCLEOTIDE SEQUENCE [LARGE SCALE GENOMIC DNA]</scope>
    <source>
        <strain evidence="14 15">SJW1-29</strain>
    </source>
</reference>
<dbReference type="Gene3D" id="3.30.70.560">
    <property type="entry name" value="7,8-Dihydro-6-hydroxymethylpterin-pyrophosphokinase HPPK"/>
    <property type="match status" value="1"/>
</dbReference>
<dbReference type="AlphaFoldDB" id="A0A7C9BIQ1"/>
<evidence type="ECO:0000256" key="9">
    <source>
        <dbReference type="ARBA" id="ARBA00022909"/>
    </source>
</evidence>